<dbReference type="EMBL" id="JAATJH010000006">
    <property type="protein sequence ID" value="NJC27872.1"/>
    <property type="molecule type" value="Genomic_DNA"/>
</dbReference>
<comment type="caution">
    <text evidence="1">The sequence shown here is derived from an EMBL/GenBank/DDBJ whole genome shotgun (WGS) entry which is preliminary data.</text>
</comment>
<name>A0ABX0XGK1_9BACT</name>
<reference evidence="1 2" key="1">
    <citation type="submission" date="2020-03" db="EMBL/GenBank/DDBJ databases">
        <title>Genomic Encyclopedia of Type Strains, Phase IV (KMG-IV): sequencing the most valuable type-strain genomes for metagenomic binning, comparative biology and taxonomic classification.</title>
        <authorList>
            <person name="Goeker M."/>
        </authorList>
    </citation>
    <scope>NUCLEOTIDE SEQUENCE [LARGE SCALE GENOMIC DNA]</scope>
    <source>
        <strain evidence="1 2">DSM 105096</strain>
    </source>
</reference>
<sequence>MTTRINLVVSRDLFEPDTRGDVLDRDFLDVFYPHAPRIHRGSVSLITFKRLITQNNLIEGVSLS</sequence>
<protein>
    <submittedName>
        <fullName evidence="1">Uncharacterized protein</fullName>
    </submittedName>
</protein>
<evidence type="ECO:0000313" key="2">
    <source>
        <dbReference type="Proteomes" id="UP000770785"/>
    </source>
</evidence>
<accession>A0ABX0XGK1</accession>
<gene>
    <name evidence="1" type="ORF">GGR27_003390</name>
</gene>
<organism evidence="1 2">
    <name type="scientific">Neolewinella antarctica</name>
    <dbReference type="NCBI Taxonomy" id="442734"/>
    <lineage>
        <taxon>Bacteria</taxon>
        <taxon>Pseudomonadati</taxon>
        <taxon>Bacteroidota</taxon>
        <taxon>Saprospiria</taxon>
        <taxon>Saprospirales</taxon>
        <taxon>Lewinellaceae</taxon>
        <taxon>Neolewinella</taxon>
    </lineage>
</organism>
<keyword evidence="2" id="KW-1185">Reference proteome</keyword>
<dbReference type="Proteomes" id="UP000770785">
    <property type="component" value="Unassembled WGS sequence"/>
</dbReference>
<proteinExistence type="predicted"/>
<evidence type="ECO:0000313" key="1">
    <source>
        <dbReference type="EMBL" id="NJC27872.1"/>
    </source>
</evidence>